<organism evidence="1 2">
    <name type="scientific">Aplosporella prunicola CBS 121167</name>
    <dbReference type="NCBI Taxonomy" id="1176127"/>
    <lineage>
        <taxon>Eukaryota</taxon>
        <taxon>Fungi</taxon>
        <taxon>Dikarya</taxon>
        <taxon>Ascomycota</taxon>
        <taxon>Pezizomycotina</taxon>
        <taxon>Dothideomycetes</taxon>
        <taxon>Dothideomycetes incertae sedis</taxon>
        <taxon>Botryosphaeriales</taxon>
        <taxon>Aplosporellaceae</taxon>
        <taxon>Aplosporella</taxon>
    </lineage>
</organism>
<keyword evidence="2" id="KW-1185">Reference proteome</keyword>
<protein>
    <submittedName>
        <fullName evidence="1">Uncharacterized protein</fullName>
    </submittedName>
</protein>
<name>A0A6A6B9U5_9PEZI</name>
<dbReference type="AlphaFoldDB" id="A0A6A6B9U5"/>
<proteinExistence type="predicted"/>
<dbReference type="GeneID" id="54303755"/>
<accession>A0A6A6B9U5</accession>
<evidence type="ECO:0000313" key="1">
    <source>
        <dbReference type="EMBL" id="KAF2140806.1"/>
    </source>
</evidence>
<evidence type="ECO:0000313" key="2">
    <source>
        <dbReference type="Proteomes" id="UP000799438"/>
    </source>
</evidence>
<dbReference type="RefSeq" id="XP_033396519.1">
    <property type="nucleotide sequence ID" value="XM_033546249.1"/>
</dbReference>
<dbReference type="OrthoDB" id="3940501at2759"/>
<reference evidence="1" key="1">
    <citation type="journal article" date="2020" name="Stud. Mycol.">
        <title>101 Dothideomycetes genomes: a test case for predicting lifestyles and emergence of pathogens.</title>
        <authorList>
            <person name="Haridas S."/>
            <person name="Albert R."/>
            <person name="Binder M."/>
            <person name="Bloem J."/>
            <person name="Labutti K."/>
            <person name="Salamov A."/>
            <person name="Andreopoulos B."/>
            <person name="Baker S."/>
            <person name="Barry K."/>
            <person name="Bills G."/>
            <person name="Bluhm B."/>
            <person name="Cannon C."/>
            <person name="Castanera R."/>
            <person name="Culley D."/>
            <person name="Daum C."/>
            <person name="Ezra D."/>
            <person name="Gonzalez J."/>
            <person name="Henrissat B."/>
            <person name="Kuo A."/>
            <person name="Liang C."/>
            <person name="Lipzen A."/>
            <person name="Lutzoni F."/>
            <person name="Magnuson J."/>
            <person name="Mondo S."/>
            <person name="Nolan M."/>
            <person name="Ohm R."/>
            <person name="Pangilinan J."/>
            <person name="Park H.-J."/>
            <person name="Ramirez L."/>
            <person name="Alfaro M."/>
            <person name="Sun H."/>
            <person name="Tritt A."/>
            <person name="Yoshinaga Y."/>
            <person name="Zwiers L.-H."/>
            <person name="Turgeon B."/>
            <person name="Goodwin S."/>
            <person name="Spatafora J."/>
            <person name="Crous P."/>
            <person name="Grigoriev I."/>
        </authorList>
    </citation>
    <scope>NUCLEOTIDE SEQUENCE</scope>
    <source>
        <strain evidence="1">CBS 121167</strain>
    </source>
</reference>
<dbReference type="EMBL" id="ML995488">
    <property type="protein sequence ID" value="KAF2140806.1"/>
    <property type="molecule type" value="Genomic_DNA"/>
</dbReference>
<sequence length="631" mass="71480">MSYLPELPKRVPGTVLIVCLCLPTAEDARERLDDALQSGSHPEIETMPELKVVEVRDCNGQTRLEEEENEGCMTELFTTGQKAKEKGWTRVGIVDYYTYRVLCGEVDGVEASMIILQAKLPDENAEAGQLNIVAKRFPLQEALRTLTQDEEVTVCQSIDPFREQGASDRQLKLFDEYGLTLHDWNLPLFQNDSARSRAHAKTVDHVLSLKPSLPIEIVDTIEDELKEPEPLESLTDAPILLRNDKATLEFIALVPLADMAASTAALNDMGHTVNPDMTAVIYPWKHPFLPASRADFWRLWQRILSHDDHPYHPFALFLDTDPAAAKKHAKNNSKDMDMDVIFAERGTGYTAPTLLGRTPLRSSTLIPHWLYIHSRPTYGSDKGPTPPEPRVVEVLAEGGPEARLFVDVPAWRFAGGVPGSKCDSDAHPCFFLTKGDEDKGEGACNVDEMVELLHDNLYDDSYIEEGNGPYAFVPWEEEEDGGMEDVLRLATMCWDEGRRVRDDMDHCIFIDREAWRTKTVLYVKYQQPFGLGGNDDYNDLAEIIDQDTTLDEEAKYKKKLEEYGEGIVVVRANILGEELHMAWANISVANSDFEEFFGVDADTEHYERAWESEEEKRLAFEMYERSRRRGL</sequence>
<gene>
    <name evidence="1" type="ORF">K452DRAFT_359261</name>
</gene>
<dbReference type="Proteomes" id="UP000799438">
    <property type="component" value="Unassembled WGS sequence"/>
</dbReference>